<protein>
    <submittedName>
        <fullName evidence="1">Uncharacterized protein</fullName>
    </submittedName>
</protein>
<keyword evidence="2" id="KW-1185">Reference proteome</keyword>
<dbReference type="Proteomes" id="UP001189429">
    <property type="component" value="Unassembled WGS sequence"/>
</dbReference>
<reference evidence="1" key="1">
    <citation type="submission" date="2023-10" db="EMBL/GenBank/DDBJ databases">
        <authorList>
            <person name="Chen Y."/>
            <person name="Shah S."/>
            <person name="Dougan E. K."/>
            <person name="Thang M."/>
            <person name="Chan C."/>
        </authorList>
    </citation>
    <scope>NUCLEOTIDE SEQUENCE [LARGE SCALE GENOMIC DNA]</scope>
</reference>
<gene>
    <name evidence="1" type="ORF">PCOR1329_LOCUS78981</name>
</gene>
<name>A0ABN9XRB9_9DINO</name>
<accession>A0ABN9XRB9</accession>
<organism evidence="1 2">
    <name type="scientific">Prorocentrum cordatum</name>
    <dbReference type="NCBI Taxonomy" id="2364126"/>
    <lineage>
        <taxon>Eukaryota</taxon>
        <taxon>Sar</taxon>
        <taxon>Alveolata</taxon>
        <taxon>Dinophyceae</taxon>
        <taxon>Prorocentrales</taxon>
        <taxon>Prorocentraceae</taxon>
        <taxon>Prorocentrum</taxon>
    </lineage>
</organism>
<evidence type="ECO:0000313" key="1">
    <source>
        <dbReference type="EMBL" id="CAK0902329.1"/>
    </source>
</evidence>
<evidence type="ECO:0000313" key="2">
    <source>
        <dbReference type="Proteomes" id="UP001189429"/>
    </source>
</evidence>
<sequence>MNRHSLIVVPVNHTSMLLLDVPKQSPASLTRGSNEQISFGHVHGEIAFRQLVHENIKETIDGTKILQDGKGQQIIDKSNQGNVNAACPLFLISERVFVTINFECWVKEGPEYRELGVLEVGVDVCQYAVVQADKKGRSFNTALTNALPDPQATTRTTSLSVP</sequence>
<comment type="caution">
    <text evidence="1">The sequence shown here is derived from an EMBL/GenBank/DDBJ whole genome shotgun (WGS) entry which is preliminary data.</text>
</comment>
<dbReference type="EMBL" id="CAUYUJ010021059">
    <property type="protein sequence ID" value="CAK0902329.1"/>
    <property type="molecule type" value="Genomic_DNA"/>
</dbReference>
<proteinExistence type="predicted"/>